<keyword evidence="3" id="KW-1185">Reference proteome</keyword>
<gene>
    <name evidence="2" type="ORF">HZS55_10435</name>
</gene>
<dbReference type="KEGG" id="hrr:HZS55_10435"/>
<evidence type="ECO:0000313" key="3">
    <source>
        <dbReference type="Proteomes" id="UP000509667"/>
    </source>
</evidence>
<accession>A0A7D5SY78</accession>
<proteinExistence type="predicted"/>
<protein>
    <submittedName>
        <fullName evidence="2">Uncharacterized protein</fullName>
    </submittedName>
</protein>
<evidence type="ECO:0000313" key="2">
    <source>
        <dbReference type="EMBL" id="QLH77691.1"/>
    </source>
</evidence>
<dbReference type="AlphaFoldDB" id="A0A7D5SY78"/>
<evidence type="ECO:0000256" key="1">
    <source>
        <dbReference type="SAM" id="Phobius"/>
    </source>
</evidence>
<dbReference type="EMBL" id="CP058910">
    <property type="protein sequence ID" value="QLH77691.1"/>
    <property type="molecule type" value="Genomic_DNA"/>
</dbReference>
<sequence>MADLMPGADRRDGRGQILLIGAFALAVAFVALALVMNAAIYTENLATRSESAETANAHVFHRATATMASDSFRYAHDAHSGDHDALDRSVRDAVEVYYNATRRQQAVHGQITNVSVARTNPGVNVTNTDGTFGSDGGLDDWTVASGVRQFHTFRLDVAGWSGPDSEELRVVADDTETWYVNVSHDGSSYTVGVNDSGTYSECEPSISGDFTVDFAAGTVAGDDCDALDLKGVSGPYDLRFENGSVASGDYTMVVDGAAGSEVAAAQKTEILYSMEVDLVYWSPDLRYRSTIRVGPGERRG</sequence>
<dbReference type="RefSeq" id="WP_179911612.1">
    <property type="nucleotide sequence ID" value="NZ_CP058910.1"/>
</dbReference>
<dbReference type="Proteomes" id="UP000509667">
    <property type="component" value="Chromosome"/>
</dbReference>
<keyword evidence="1" id="KW-0812">Transmembrane</keyword>
<feature type="transmembrane region" description="Helical" evidence="1">
    <location>
        <begin position="17"/>
        <end position="41"/>
    </location>
</feature>
<dbReference type="GeneID" id="56078284"/>
<name>A0A7D5SY78_9EURY</name>
<dbReference type="InterPro" id="IPR055685">
    <property type="entry name" value="DUF7261"/>
</dbReference>
<dbReference type="OrthoDB" id="238714at2157"/>
<keyword evidence="1" id="KW-1133">Transmembrane helix</keyword>
<reference evidence="2 3" key="1">
    <citation type="submission" date="2020-07" db="EMBL/GenBank/DDBJ databases">
        <title>Halosimplex pelagicum sp. nov. and Halosimplex rubrum sp. nov., isolated from salted brown alga Laminaria, and emended description of the genus Halosimplex.</title>
        <authorList>
            <person name="Cui H."/>
        </authorList>
    </citation>
    <scope>NUCLEOTIDE SEQUENCE [LARGE SCALE GENOMIC DNA]</scope>
    <source>
        <strain evidence="2 3">R27</strain>
    </source>
</reference>
<keyword evidence="1" id="KW-0472">Membrane</keyword>
<dbReference type="Pfam" id="PF23922">
    <property type="entry name" value="DUF7261"/>
    <property type="match status" value="1"/>
</dbReference>
<organism evidence="2 3">
    <name type="scientific">Halosimplex rubrum</name>
    <dbReference type="NCBI Taxonomy" id="869889"/>
    <lineage>
        <taxon>Archaea</taxon>
        <taxon>Methanobacteriati</taxon>
        <taxon>Methanobacteriota</taxon>
        <taxon>Stenosarchaea group</taxon>
        <taxon>Halobacteria</taxon>
        <taxon>Halobacteriales</taxon>
        <taxon>Haloarculaceae</taxon>
        <taxon>Halosimplex</taxon>
    </lineage>
</organism>